<evidence type="ECO:0000313" key="5">
    <source>
        <dbReference type="Proteomes" id="UP000828390"/>
    </source>
</evidence>
<keyword evidence="2" id="KW-0479">Metal-binding</keyword>
<dbReference type="GO" id="GO:0003725">
    <property type="term" value="F:double-stranded RNA binding"/>
    <property type="evidence" value="ECO:0007669"/>
    <property type="project" value="TreeGrafter"/>
</dbReference>
<evidence type="ECO:0000256" key="2">
    <source>
        <dbReference type="PROSITE-ProRule" id="PRU00042"/>
    </source>
</evidence>
<comment type="similarity">
    <text evidence="1">Belongs to the 2-5A synthase family.</text>
</comment>
<dbReference type="PROSITE" id="PS00028">
    <property type="entry name" value="ZINC_FINGER_C2H2_1"/>
    <property type="match status" value="1"/>
</dbReference>
<keyword evidence="2" id="KW-0863">Zinc-finger</keyword>
<protein>
    <recommendedName>
        <fullName evidence="3">C2H2-type domain-containing protein</fullName>
    </recommendedName>
</protein>
<dbReference type="InterPro" id="IPR018952">
    <property type="entry name" value="2-5-oligoAdlate_synth_1_dom2/C"/>
</dbReference>
<keyword evidence="2" id="KW-0862">Zinc</keyword>
<evidence type="ECO:0000259" key="3">
    <source>
        <dbReference type="PROSITE" id="PS50157"/>
    </source>
</evidence>
<dbReference type="GO" id="GO:0005654">
    <property type="term" value="C:nucleoplasm"/>
    <property type="evidence" value="ECO:0007669"/>
    <property type="project" value="TreeGrafter"/>
</dbReference>
<dbReference type="AlphaFoldDB" id="A0A9D4G3V0"/>
<evidence type="ECO:0000256" key="1">
    <source>
        <dbReference type="ARBA" id="ARBA00009526"/>
    </source>
</evidence>
<comment type="caution">
    <text evidence="4">The sequence shown here is derived from an EMBL/GenBank/DDBJ whole genome shotgun (WGS) entry which is preliminary data.</text>
</comment>
<accession>A0A9D4G3V0</accession>
<organism evidence="4 5">
    <name type="scientific">Dreissena polymorpha</name>
    <name type="common">Zebra mussel</name>
    <name type="synonym">Mytilus polymorpha</name>
    <dbReference type="NCBI Taxonomy" id="45954"/>
    <lineage>
        <taxon>Eukaryota</taxon>
        <taxon>Metazoa</taxon>
        <taxon>Spiralia</taxon>
        <taxon>Lophotrochozoa</taxon>
        <taxon>Mollusca</taxon>
        <taxon>Bivalvia</taxon>
        <taxon>Autobranchia</taxon>
        <taxon>Heteroconchia</taxon>
        <taxon>Euheterodonta</taxon>
        <taxon>Imparidentia</taxon>
        <taxon>Neoheterodontei</taxon>
        <taxon>Myida</taxon>
        <taxon>Dreissenoidea</taxon>
        <taxon>Dreissenidae</taxon>
        <taxon>Dreissena</taxon>
    </lineage>
</organism>
<dbReference type="PROSITE" id="PS50152">
    <property type="entry name" value="25A_SYNTH_3"/>
    <property type="match status" value="1"/>
</dbReference>
<dbReference type="EMBL" id="JAIWYP010000006">
    <property type="protein sequence ID" value="KAH3808361.1"/>
    <property type="molecule type" value="Genomic_DNA"/>
</dbReference>
<dbReference type="OrthoDB" id="415134at2759"/>
<feature type="domain" description="C2H2-type" evidence="3">
    <location>
        <begin position="37"/>
        <end position="65"/>
    </location>
</feature>
<gene>
    <name evidence="4" type="ORF">DPMN_136714</name>
</gene>
<sequence length="443" mass="49278">MARPKPRPCPHGCSNRLFCSNKARRRHVHKHHGPVPDFCNECKEPFLSETALQHHNRDKHDNPLPLIQRISTLSLTNPAFGISSTFSTGFGGGFSNGFGGGLARGFAGASALSVGSTSSGLRTVSSIPCDLYCQTNLDNYIETTIQPDTTFLVNENAAVDSLVHMLQHNVPDEIRPARVIKGGSLGKGTAVKGKSDIDLTMMMSWERYPNVAALKANMKMVLPTLENTLRRMPNIRVDGSTTHAVQVTMTDCSGKEHAIDILPAVDLTQYESNETIFRRMLGPDSSIKAFYSASLAPLQVDLVRGLPTKVKSLIRLIKFWNKDKVKPILEDRCPTSYVYEIIIMDAWVNAGRPHAFDMKKAAHAVLTKLRNHRSLEICTPGISKYQRCDADIRHSTYIMDPCNPTNDIYNNRSFDWAGVAEEAKKWLDKQVFDGVKNFAASWY</sequence>
<evidence type="ECO:0000313" key="4">
    <source>
        <dbReference type="EMBL" id="KAH3808361.1"/>
    </source>
</evidence>
<dbReference type="PANTHER" id="PTHR11258">
    <property type="entry name" value="2-5 OLIGOADENYLATE SYNTHETASE"/>
    <property type="match status" value="1"/>
</dbReference>
<dbReference type="GO" id="GO:0005829">
    <property type="term" value="C:cytosol"/>
    <property type="evidence" value="ECO:0007669"/>
    <property type="project" value="TreeGrafter"/>
</dbReference>
<dbReference type="GO" id="GO:0001730">
    <property type="term" value="F:2'-5'-oligoadenylate synthetase activity"/>
    <property type="evidence" value="ECO:0007669"/>
    <property type="project" value="TreeGrafter"/>
</dbReference>
<dbReference type="GO" id="GO:0016020">
    <property type="term" value="C:membrane"/>
    <property type="evidence" value="ECO:0007669"/>
    <property type="project" value="TreeGrafter"/>
</dbReference>
<reference evidence="4" key="1">
    <citation type="journal article" date="2019" name="bioRxiv">
        <title>The Genome of the Zebra Mussel, Dreissena polymorpha: A Resource for Invasive Species Research.</title>
        <authorList>
            <person name="McCartney M.A."/>
            <person name="Auch B."/>
            <person name="Kono T."/>
            <person name="Mallez S."/>
            <person name="Zhang Y."/>
            <person name="Obille A."/>
            <person name="Becker A."/>
            <person name="Abrahante J.E."/>
            <person name="Garbe J."/>
            <person name="Badalamenti J.P."/>
            <person name="Herman A."/>
            <person name="Mangelson H."/>
            <person name="Liachko I."/>
            <person name="Sullivan S."/>
            <person name="Sone E.D."/>
            <person name="Koren S."/>
            <person name="Silverstein K.A.T."/>
            <person name="Beckman K.B."/>
            <person name="Gohl D.M."/>
        </authorList>
    </citation>
    <scope>NUCLEOTIDE SEQUENCE</scope>
    <source>
        <strain evidence="4">Duluth1</strain>
        <tissue evidence="4">Whole animal</tissue>
    </source>
</reference>
<reference evidence="4" key="2">
    <citation type="submission" date="2020-11" db="EMBL/GenBank/DDBJ databases">
        <authorList>
            <person name="McCartney M.A."/>
            <person name="Auch B."/>
            <person name="Kono T."/>
            <person name="Mallez S."/>
            <person name="Becker A."/>
            <person name="Gohl D.M."/>
            <person name="Silverstein K.A.T."/>
            <person name="Koren S."/>
            <person name="Bechman K.B."/>
            <person name="Herman A."/>
            <person name="Abrahante J.E."/>
            <person name="Garbe J."/>
        </authorList>
    </citation>
    <scope>NUCLEOTIDE SEQUENCE</scope>
    <source>
        <strain evidence="4">Duluth1</strain>
        <tissue evidence="4">Whole animal</tissue>
    </source>
</reference>
<dbReference type="Gene3D" id="3.30.460.10">
    <property type="entry name" value="Beta Polymerase, domain 2"/>
    <property type="match status" value="1"/>
</dbReference>
<dbReference type="PANTHER" id="PTHR11258:SF11">
    <property type="entry name" value="C2H2-TYPE DOMAIN-CONTAINING PROTEIN"/>
    <property type="match status" value="1"/>
</dbReference>
<dbReference type="GO" id="GO:0008270">
    <property type="term" value="F:zinc ion binding"/>
    <property type="evidence" value="ECO:0007669"/>
    <property type="project" value="UniProtKB-KW"/>
</dbReference>
<keyword evidence="5" id="KW-1185">Reference proteome</keyword>
<name>A0A9D4G3V0_DREPO</name>
<dbReference type="InterPro" id="IPR043519">
    <property type="entry name" value="NT_sf"/>
</dbReference>
<dbReference type="SUPFAM" id="SSF81301">
    <property type="entry name" value="Nucleotidyltransferase"/>
    <property type="match status" value="1"/>
</dbReference>
<dbReference type="Pfam" id="PF10421">
    <property type="entry name" value="OAS1_C"/>
    <property type="match status" value="1"/>
</dbReference>
<dbReference type="InterPro" id="IPR013087">
    <property type="entry name" value="Znf_C2H2_type"/>
</dbReference>
<dbReference type="Gene3D" id="1.10.1410.20">
    <property type="entry name" value="2'-5'-oligoadenylate synthetase 1, domain 2"/>
    <property type="match status" value="1"/>
</dbReference>
<dbReference type="SUPFAM" id="SSF81631">
    <property type="entry name" value="PAP/OAS1 substrate-binding domain"/>
    <property type="match status" value="1"/>
</dbReference>
<dbReference type="Proteomes" id="UP000828390">
    <property type="component" value="Unassembled WGS sequence"/>
</dbReference>
<proteinExistence type="inferred from homology"/>
<dbReference type="PROSITE" id="PS50157">
    <property type="entry name" value="ZINC_FINGER_C2H2_2"/>
    <property type="match status" value="1"/>
</dbReference>